<gene>
    <name evidence="1" type="ORF">CK820_G0011786</name>
</gene>
<dbReference type="EMBL" id="NBAG03000004">
    <property type="protein sequence ID" value="PNJ00922.1"/>
    <property type="molecule type" value="Genomic_DNA"/>
</dbReference>
<name>A0A2J8QXD3_PANTR</name>
<organism evidence="1">
    <name type="scientific">Pan troglodytes</name>
    <name type="common">Chimpanzee</name>
    <dbReference type="NCBI Taxonomy" id="9598"/>
    <lineage>
        <taxon>Eukaryota</taxon>
        <taxon>Metazoa</taxon>
        <taxon>Chordata</taxon>
        <taxon>Craniata</taxon>
        <taxon>Vertebrata</taxon>
        <taxon>Euteleostomi</taxon>
        <taxon>Mammalia</taxon>
        <taxon>Eutheria</taxon>
        <taxon>Euarchontoglires</taxon>
        <taxon>Primates</taxon>
        <taxon>Haplorrhini</taxon>
        <taxon>Catarrhini</taxon>
        <taxon>Hominidae</taxon>
        <taxon>Pan</taxon>
    </lineage>
</organism>
<accession>A0A2J8QXD3</accession>
<proteinExistence type="predicted"/>
<evidence type="ECO:0000313" key="1">
    <source>
        <dbReference type="EMBL" id="PNJ00922.1"/>
    </source>
</evidence>
<reference evidence="1" key="1">
    <citation type="submission" date="2017-12" db="EMBL/GenBank/DDBJ databases">
        <title>High-resolution comparative analysis of great ape genomes.</title>
        <authorList>
            <person name="Pollen A."/>
            <person name="Hastie A."/>
            <person name="Hormozdiari F."/>
            <person name="Dougherty M."/>
            <person name="Liu R."/>
            <person name="Chaisson M."/>
            <person name="Hoppe E."/>
            <person name="Hill C."/>
            <person name="Pang A."/>
            <person name="Hillier L."/>
            <person name="Baker C."/>
            <person name="Armstrong J."/>
            <person name="Shendure J."/>
            <person name="Paten B."/>
            <person name="Wilson R."/>
            <person name="Chao H."/>
            <person name="Schneider V."/>
            <person name="Ventura M."/>
            <person name="Kronenberg Z."/>
            <person name="Murali S."/>
            <person name="Gordon D."/>
            <person name="Cantsilieris S."/>
            <person name="Munson K."/>
            <person name="Nelson B."/>
            <person name="Raja A."/>
            <person name="Underwood J."/>
            <person name="Diekhans M."/>
            <person name="Fiddes I."/>
            <person name="Haussler D."/>
            <person name="Eichler E."/>
        </authorList>
    </citation>
    <scope>NUCLEOTIDE SEQUENCE [LARGE SCALE GENOMIC DNA]</scope>
    <source>
        <strain evidence="1">Yerkes chimp pedigree #C0471</strain>
    </source>
</reference>
<feature type="non-terminal residue" evidence="1">
    <location>
        <position position="1"/>
    </location>
</feature>
<sequence length="46" mass="4983">SVWRQLNSCLARLGTPEALLGPKYFLSCPVVPGHAQVTVKARPAYS</sequence>
<comment type="caution">
    <text evidence="1">The sequence shown here is derived from an EMBL/GenBank/DDBJ whole genome shotgun (WGS) entry which is preliminary data.</text>
</comment>
<protein>
    <submittedName>
        <fullName evidence="1">CTTNBP2 isoform 12</fullName>
    </submittedName>
</protein>
<dbReference type="AlphaFoldDB" id="A0A2J8QXD3"/>